<dbReference type="EMBL" id="JAAGWK010000021">
    <property type="protein sequence ID" value="NEL55170.1"/>
    <property type="molecule type" value="Genomic_DNA"/>
</dbReference>
<dbReference type="Proteomes" id="UP000470470">
    <property type="component" value="Unassembled WGS sequence"/>
</dbReference>
<dbReference type="InterPro" id="IPR037401">
    <property type="entry name" value="SnoaL-like"/>
</dbReference>
<dbReference type="Gene3D" id="3.10.450.50">
    <property type="match status" value="1"/>
</dbReference>
<reference evidence="2 3" key="1">
    <citation type="submission" date="2020-02" db="EMBL/GenBank/DDBJ databases">
        <title>The whole genome sequence of CPCC 205119.</title>
        <authorList>
            <person name="Jiang Z."/>
        </authorList>
    </citation>
    <scope>NUCLEOTIDE SEQUENCE [LARGE SCALE GENOMIC DNA]</scope>
    <source>
        <strain evidence="2 3">CPCC 205119</strain>
    </source>
</reference>
<name>A0A7K3WHH0_9ACTN</name>
<proteinExistence type="predicted"/>
<keyword evidence="3" id="KW-1185">Reference proteome</keyword>
<dbReference type="SUPFAM" id="SSF54427">
    <property type="entry name" value="NTF2-like"/>
    <property type="match status" value="1"/>
</dbReference>
<evidence type="ECO:0000313" key="2">
    <source>
        <dbReference type="EMBL" id="NEL55170.1"/>
    </source>
</evidence>
<dbReference type="RefSeq" id="WP_152731499.1">
    <property type="nucleotide sequence ID" value="NZ_JAABOZ010000008.1"/>
</dbReference>
<feature type="domain" description="SnoaL-like" evidence="1">
    <location>
        <begin position="22"/>
        <end position="145"/>
    </location>
</feature>
<dbReference type="AlphaFoldDB" id="A0A7K3WHH0"/>
<dbReference type="CDD" id="cd00531">
    <property type="entry name" value="NTF2_like"/>
    <property type="match status" value="1"/>
</dbReference>
<sequence>MSTPTARVPAPPTDPAEQLQWLVDRAAISDLLVEFARTLDEKDFEANTALYLPDGTFTVEGAPFVLVGHEQLMRTGSPTGLAKWHATWHLSANHAIHVDGDTATTRSYLIGVHRFTEDKHRHADGAGWYDCTLRRTPEGWRFATVRIHEVWMAGEPLPEVAPGGPPAAG</sequence>
<accession>A0A7K3WHH0</accession>
<comment type="caution">
    <text evidence="2">The sequence shown here is derived from an EMBL/GenBank/DDBJ whole genome shotgun (WGS) entry which is preliminary data.</text>
</comment>
<evidence type="ECO:0000313" key="3">
    <source>
        <dbReference type="Proteomes" id="UP000470470"/>
    </source>
</evidence>
<protein>
    <submittedName>
        <fullName evidence="2">Nuclear transport factor 2 family protein</fullName>
    </submittedName>
</protein>
<gene>
    <name evidence="2" type="ORF">G1H19_14320</name>
</gene>
<organism evidence="2 3">
    <name type="scientific">Goekera deserti</name>
    <dbReference type="NCBI Taxonomy" id="2497753"/>
    <lineage>
        <taxon>Bacteria</taxon>
        <taxon>Bacillati</taxon>
        <taxon>Actinomycetota</taxon>
        <taxon>Actinomycetes</taxon>
        <taxon>Geodermatophilales</taxon>
        <taxon>Geodermatophilaceae</taxon>
        <taxon>Goekera</taxon>
    </lineage>
</organism>
<evidence type="ECO:0000259" key="1">
    <source>
        <dbReference type="Pfam" id="PF13577"/>
    </source>
</evidence>
<dbReference type="InterPro" id="IPR032710">
    <property type="entry name" value="NTF2-like_dom_sf"/>
</dbReference>
<dbReference type="Pfam" id="PF13577">
    <property type="entry name" value="SnoaL_4"/>
    <property type="match status" value="1"/>
</dbReference>